<sequence length="211" mass="24009">MQRRRKTDIELKIKLQERQYLTQFLELGVDSDLETRRRTAQYFATLTPTEDYRLRWEKFLSIIEGEIALKEAKAKEIKEEAKGATGEELVALRKELSALKLSLGARALLPSELTSVGVMEHSLVTGDHHCESDCRGEPTRTNYVLTLKARPGHILRNPKVRCEGEGCGWSRTLFITVGDDGREARASFDVWSRPTRWTISAESFKLEKGDA</sequence>
<gene>
    <name evidence="2" type="ORF">OMM_05916</name>
</gene>
<name>A0A1V1NT83_9BACT</name>
<comment type="caution">
    <text evidence="2">The sequence shown here is derived from an EMBL/GenBank/DDBJ whole genome shotgun (WGS) entry which is preliminary data.</text>
</comment>
<evidence type="ECO:0000256" key="1">
    <source>
        <dbReference type="SAM" id="Coils"/>
    </source>
</evidence>
<dbReference type="Proteomes" id="UP000189670">
    <property type="component" value="Unassembled WGS sequence"/>
</dbReference>
<organism evidence="2 3">
    <name type="scientific">Candidatus Magnetoglobus multicellularis str. Araruama</name>
    <dbReference type="NCBI Taxonomy" id="890399"/>
    <lineage>
        <taxon>Bacteria</taxon>
        <taxon>Pseudomonadati</taxon>
        <taxon>Thermodesulfobacteriota</taxon>
        <taxon>Desulfobacteria</taxon>
        <taxon>Desulfobacterales</taxon>
        <taxon>Desulfobacteraceae</taxon>
        <taxon>Candidatus Magnetoglobus</taxon>
    </lineage>
</organism>
<evidence type="ECO:0000313" key="3">
    <source>
        <dbReference type="Proteomes" id="UP000189670"/>
    </source>
</evidence>
<accession>A0A1V1NT83</accession>
<proteinExistence type="predicted"/>
<protein>
    <submittedName>
        <fullName evidence="2">Uncharacterized protein</fullName>
    </submittedName>
</protein>
<feature type="coiled-coil region" evidence="1">
    <location>
        <begin position="60"/>
        <end position="87"/>
    </location>
</feature>
<keyword evidence="1" id="KW-0175">Coiled coil</keyword>
<dbReference type="AlphaFoldDB" id="A0A1V1NT83"/>
<evidence type="ECO:0000313" key="2">
    <source>
        <dbReference type="EMBL" id="ETR65797.1"/>
    </source>
</evidence>
<reference evidence="3" key="1">
    <citation type="submission" date="2012-11" db="EMBL/GenBank/DDBJ databases">
        <authorList>
            <person name="Lucero-Rivera Y.E."/>
            <person name="Tovar-Ramirez D."/>
        </authorList>
    </citation>
    <scope>NUCLEOTIDE SEQUENCE [LARGE SCALE GENOMIC DNA]</scope>
    <source>
        <strain evidence="3">Araruama</strain>
    </source>
</reference>
<dbReference type="EMBL" id="ATBP01002495">
    <property type="protein sequence ID" value="ETR65797.1"/>
    <property type="molecule type" value="Genomic_DNA"/>
</dbReference>